<feature type="domain" description="Peptidase M20 dimerisation" evidence="9">
    <location>
        <begin position="265"/>
        <end position="374"/>
    </location>
</feature>
<keyword evidence="5" id="KW-0378">Hydrolase</keyword>
<gene>
    <name evidence="10" type="ORF">EDD62_0306</name>
</gene>
<dbReference type="GO" id="GO:0008777">
    <property type="term" value="F:acetylornithine deacetylase activity"/>
    <property type="evidence" value="ECO:0007669"/>
    <property type="project" value="TreeGrafter"/>
</dbReference>
<dbReference type="Pfam" id="PF07687">
    <property type="entry name" value="M20_dimer"/>
    <property type="match status" value="1"/>
</dbReference>
<accession>A0A3N5BJ51</accession>
<dbReference type="NCBIfam" id="NF005591">
    <property type="entry name" value="PRK07318.1"/>
    <property type="match status" value="1"/>
</dbReference>
<evidence type="ECO:0000256" key="4">
    <source>
        <dbReference type="ARBA" id="ARBA00022723"/>
    </source>
</evidence>
<keyword evidence="11" id="KW-1185">Reference proteome</keyword>
<dbReference type="NCBIfam" id="TIGR01887">
    <property type="entry name" value="dipeptidaselike"/>
    <property type="match status" value="1"/>
</dbReference>
<dbReference type="InterPro" id="IPR050072">
    <property type="entry name" value="Peptidase_M20A"/>
</dbReference>
<comment type="cofactor">
    <cofactor evidence="1">
        <name>Zn(2+)</name>
        <dbReference type="ChEBI" id="CHEBI:29105"/>
    </cofactor>
</comment>
<keyword evidence="3" id="KW-0645">Protease</keyword>
<dbReference type="SUPFAM" id="SSF55031">
    <property type="entry name" value="Bacterial exopeptidase dimerisation domain"/>
    <property type="match status" value="1"/>
</dbReference>
<organism evidence="10 11">
    <name type="scientific">Abyssicoccus albus</name>
    <dbReference type="NCBI Taxonomy" id="1817405"/>
    <lineage>
        <taxon>Bacteria</taxon>
        <taxon>Bacillati</taxon>
        <taxon>Bacillota</taxon>
        <taxon>Bacilli</taxon>
        <taxon>Bacillales</taxon>
        <taxon>Abyssicoccaceae</taxon>
    </lineage>
</organism>
<keyword evidence="4" id="KW-0479">Metal-binding</keyword>
<dbReference type="Gene3D" id="3.30.70.360">
    <property type="match status" value="2"/>
</dbReference>
<keyword evidence="7" id="KW-0224">Dipeptidase</keyword>
<dbReference type="Proteomes" id="UP000277108">
    <property type="component" value="Unassembled WGS sequence"/>
</dbReference>
<evidence type="ECO:0000259" key="9">
    <source>
        <dbReference type="Pfam" id="PF07687"/>
    </source>
</evidence>
<dbReference type="Pfam" id="PF01546">
    <property type="entry name" value="Peptidase_M20"/>
    <property type="match status" value="1"/>
</dbReference>
<dbReference type="GO" id="GO:0006508">
    <property type="term" value="P:proteolysis"/>
    <property type="evidence" value="ECO:0007669"/>
    <property type="project" value="UniProtKB-KW"/>
</dbReference>
<dbReference type="PANTHER" id="PTHR43808:SF31">
    <property type="entry name" value="N-ACETYL-L-CITRULLINE DEACETYLASE"/>
    <property type="match status" value="1"/>
</dbReference>
<dbReference type="AlphaFoldDB" id="A0A3N5BJ51"/>
<sequence length="471" mass="53118">MDFKKIVSQYEQQIYDDLVGLINIKSIREDELKSETTPVGPGPKEALDYMYKLAKRDGYDVVDVEHIAGHIDFSSGDETIAMLCHVDVVPAGSGWDTDPFEAVIKEDKIIGRGTLDDKGPTIAAYYAAKILTDLNIEVNKTFRMIIGTDEESDWQCTAAYFNHQPMPDLGFAPDADFPLIHGEKGISTFDVMYSMNDITDEHSVIDDVTVLEVTSGDRYNMVPDQTSVTLRIKEQMTRVIQQFENYIREEGIEGKAFVDQGDLILTVNGKSAHGSTPELGHNAMFDMIEFLDTLSVDETFRPFMEMYKHEWLNNLNGELNDMNYSHEVMGDVSINAGIVRYVRGKQAHVGVNLRFPTGYSFDHQIEQLRNRLGQTFNIKLNEVQQPHYVDPNDPFVETLLTAYQNQSGDMTPPFTIGGGTYARTLDKGVAFGAMFNDSEDLMHQANEYISKKQLLDATAIYLEALYLLNEK</sequence>
<dbReference type="EMBL" id="RKRK01000002">
    <property type="protein sequence ID" value="RPF57677.1"/>
    <property type="molecule type" value="Genomic_DNA"/>
</dbReference>
<comment type="caution">
    <text evidence="10">The sequence shown here is derived from an EMBL/GenBank/DDBJ whole genome shotgun (WGS) entry which is preliminary data.</text>
</comment>
<dbReference type="PANTHER" id="PTHR43808">
    <property type="entry name" value="ACETYLORNITHINE DEACETYLASE"/>
    <property type="match status" value="1"/>
</dbReference>
<reference evidence="10 11" key="1">
    <citation type="submission" date="2018-11" db="EMBL/GenBank/DDBJ databases">
        <title>Genomic Encyclopedia of Type Strains, Phase IV (KMG-IV): sequencing the most valuable type-strain genomes for metagenomic binning, comparative biology and taxonomic classification.</title>
        <authorList>
            <person name="Goeker M."/>
        </authorList>
    </citation>
    <scope>NUCLEOTIDE SEQUENCE [LARGE SCALE GENOMIC DNA]</scope>
    <source>
        <strain evidence="10 11">DSM 29158</strain>
    </source>
</reference>
<evidence type="ECO:0000256" key="8">
    <source>
        <dbReference type="ARBA" id="ARBA00023049"/>
    </source>
</evidence>
<dbReference type="GO" id="GO:0008237">
    <property type="term" value="F:metallopeptidase activity"/>
    <property type="evidence" value="ECO:0007669"/>
    <property type="project" value="UniProtKB-KW"/>
</dbReference>
<dbReference type="GO" id="GO:0006526">
    <property type="term" value="P:L-arginine biosynthetic process"/>
    <property type="evidence" value="ECO:0007669"/>
    <property type="project" value="TreeGrafter"/>
</dbReference>
<evidence type="ECO:0000256" key="7">
    <source>
        <dbReference type="ARBA" id="ARBA00022997"/>
    </source>
</evidence>
<dbReference type="RefSeq" id="WP_123807266.1">
    <property type="nucleotide sequence ID" value="NZ_RKRK01000002.1"/>
</dbReference>
<evidence type="ECO:0000313" key="11">
    <source>
        <dbReference type="Proteomes" id="UP000277108"/>
    </source>
</evidence>
<dbReference type="GO" id="GO:0008270">
    <property type="term" value="F:zinc ion binding"/>
    <property type="evidence" value="ECO:0007669"/>
    <property type="project" value="InterPro"/>
</dbReference>
<evidence type="ECO:0000256" key="1">
    <source>
        <dbReference type="ARBA" id="ARBA00001947"/>
    </source>
</evidence>
<dbReference type="Gene3D" id="3.40.630.10">
    <property type="entry name" value="Zn peptidases"/>
    <property type="match status" value="1"/>
</dbReference>
<dbReference type="InterPro" id="IPR011650">
    <property type="entry name" value="Peptidase_M20_dimer"/>
</dbReference>
<evidence type="ECO:0000313" key="10">
    <source>
        <dbReference type="EMBL" id="RPF57677.1"/>
    </source>
</evidence>
<dbReference type="SUPFAM" id="SSF53187">
    <property type="entry name" value="Zn-dependent exopeptidases"/>
    <property type="match status" value="1"/>
</dbReference>
<dbReference type="InterPro" id="IPR036264">
    <property type="entry name" value="Bact_exopeptidase_dim_dom"/>
</dbReference>
<dbReference type="InterPro" id="IPR010964">
    <property type="entry name" value="M20A_pepV-rel"/>
</dbReference>
<dbReference type="OrthoDB" id="9761532at2"/>
<evidence type="ECO:0000256" key="2">
    <source>
        <dbReference type="ARBA" id="ARBA00006247"/>
    </source>
</evidence>
<evidence type="ECO:0000256" key="5">
    <source>
        <dbReference type="ARBA" id="ARBA00022801"/>
    </source>
</evidence>
<name>A0A3N5BJ51_9BACL</name>
<protein>
    <submittedName>
        <fullName evidence="10">Succinyl-diaminopimelate desuccinylase</fullName>
    </submittedName>
</protein>
<evidence type="ECO:0000256" key="3">
    <source>
        <dbReference type="ARBA" id="ARBA00022670"/>
    </source>
</evidence>
<evidence type="ECO:0000256" key="6">
    <source>
        <dbReference type="ARBA" id="ARBA00022833"/>
    </source>
</evidence>
<proteinExistence type="inferred from homology"/>
<keyword evidence="8" id="KW-0482">Metalloprotease</keyword>
<dbReference type="InterPro" id="IPR002933">
    <property type="entry name" value="Peptidase_M20"/>
</dbReference>
<comment type="similarity">
    <text evidence="2">Belongs to the peptidase M20A family.</text>
</comment>
<dbReference type="GO" id="GO:0016805">
    <property type="term" value="F:dipeptidase activity"/>
    <property type="evidence" value="ECO:0007669"/>
    <property type="project" value="UniProtKB-KW"/>
</dbReference>
<keyword evidence="6" id="KW-0862">Zinc</keyword>